<organism evidence="1 2">
    <name type="scientific">Rheinheimera tangshanensis</name>
    <dbReference type="NCBI Taxonomy" id="400153"/>
    <lineage>
        <taxon>Bacteria</taxon>
        <taxon>Pseudomonadati</taxon>
        <taxon>Pseudomonadota</taxon>
        <taxon>Gammaproteobacteria</taxon>
        <taxon>Chromatiales</taxon>
        <taxon>Chromatiaceae</taxon>
        <taxon>Rheinheimera</taxon>
    </lineage>
</organism>
<evidence type="ECO:0000313" key="2">
    <source>
        <dbReference type="Proteomes" id="UP000321814"/>
    </source>
</evidence>
<name>A0A5C8M2T9_9GAMM</name>
<sequence length="142" mass="16198">MEILDLSALALACKSLSEAVQDSKNQSFIAGLSDSQKRLVVAGVIQNFEFCYELCVKMIKRQLEQDAAALSDIDQYSFRDLIRTAMEKGLLDDPELWFEFRRQRNITSHTYDQDKASVVYQAALNFEAQALSVLQRLQQRNA</sequence>
<dbReference type="NCBIfam" id="TIGR01987">
    <property type="entry name" value="HI0074"/>
    <property type="match status" value="1"/>
</dbReference>
<gene>
    <name evidence="1" type="ORF">FU839_03595</name>
</gene>
<reference evidence="1 2" key="1">
    <citation type="submission" date="2019-08" db="EMBL/GenBank/DDBJ databases">
        <title>Draft genome analysis of Rheinheimera tangshanensis isolated from the roots of fresh rice plants (Oryza sativa).</title>
        <authorList>
            <person name="Yu Q."/>
            <person name="Qi Y."/>
            <person name="Zhang H."/>
            <person name="Pu J."/>
        </authorList>
    </citation>
    <scope>NUCLEOTIDE SEQUENCE [LARGE SCALE GENOMIC DNA]</scope>
    <source>
        <strain evidence="1 2">JA3-B52</strain>
    </source>
</reference>
<dbReference type="InterPro" id="IPR010235">
    <property type="entry name" value="HepT"/>
</dbReference>
<dbReference type="EMBL" id="VRLR01000002">
    <property type="protein sequence ID" value="TXK81982.1"/>
    <property type="molecule type" value="Genomic_DNA"/>
</dbReference>
<dbReference type="Pfam" id="PF08780">
    <property type="entry name" value="NTase_sub_bind"/>
    <property type="match status" value="1"/>
</dbReference>
<accession>A0A5C8M2T9</accession>
<evidence type="ECO:0008006" key="3">
    <source>
        <dbReference type="Google" id="ProtNLM"/>
    </source>
</evidence>
<dbReference type="OrthoDB" id="9810452at2"/>
<proteinExistence type="predicted"/>
<dbReference type="Gene3D" id="1.20.120.330">
    <property type="entry name" value="Nucleotidyltransferases domain 2"/>
    <property type="match status" value="1"/>
</dbReference>
<dbReference type="Proteomes" id="UP000321814">
    <property type="component" value="Unassembled WGS sequence"/>
</dbReference>
<keyword evidence="2" id="KW-1185">Reference proteome</keyword>
<evidence type="ECO:0000313" key="1">
    <source>
        <dbReference type="EMBL" id="TXK81982.1"/>
    </source>
</evidence>
<dbReference type="RefSeq" id="WP_147903243.1">
    <property type="nucleotide sequence ID" value="NZ_BAAAGC010000017.1"/>
</dbReference>
<comment type="caution">
    <text evidence="1">The sequence shown here is derived from an EMBL/GenBank/DDBJ whole genome shotgun (WGS) entry which is preliminary data.</text>
</comment>
<protein>
    <recommendedName>
        <fullName evidence="3">Nucleotidyltransferase</fullName>
    </recommendedName>
</protein>
<dbReference type="AlphaFoldDB" id="A0A5C8M2T9"/>
<dbReference type="SUPFAM" id="SSF81593">
    <property type="entry name" value="Nucleotidyltransferase substrate binding subunit/domain"/>
    <property type="match status" value="1"/>
</dbReference>